<feature type="domain" description="Retrovirus-related Pol polyprotein from transposon TNT 1-94-like beta-barrel" evidence="2">
    <location>
        <begin position="300"/>
        <end position="371"/>
    </location>
</feature>
<comment type="caution">
    <text evidence="3">The sequence shown here is derived from an EMBL/GenBank/DDBJ whole genome shotgun (WGS) entry which is preliminary data.</text>
</comment>
<evidence type="ECO:0000313" key="3">
    <source>
        <dbReference type="EMBL" id="GJT11999.1"/>
    </source>
</evidence>
<dbReference type="Proteomes" id="UP001151760">
    <property type="component" value="Unassembled WGS sequence"/>
</dbReference>
<dbReference type="Pfam" id="PF22936">
    <property type="entry name" value="Pol_BBD"/>
    <property type="match status" value="1"/>
</dbReference>
<feature type="compositionally biased region" description="Polar residues" evidence="1">
    <location>
        <begin position="293"/>
        <end position="302"/>
    </location>
</feature>
<gene>
    <name evidence="3" type="ORF">Tco_0859041</name>
</gene>
<dbReference type="InterPro" id="IPR054722">
    <property type="entry name" value="PolX-like_BBD"/>
</dbReference>
<keyword evidence="4" id="KW-1185">Reference proteome</keyword>
<dbReference type="EMBL" id="BQNB010013113">
    <property type="protein sequence ID" value="GJT11999.1"/>
    <property type="molecule type" value="Genomic_DNA"/>
</dbReference>
<organism evidence="3 4">
    <name type="scientific">Tanacetum coccineum</name>
    <dbReference type="NCBI Taxonomy" id="301880"/>
    <lineage>
        <taxon>Eukaryota</taxon>
        <taxon>Viridiplantae</taxon>
        <taxon>Streptophyta</taxon>
        <taxon>Embryophyta</taxon>
        <taxon>Tracheophyta</taxon>
        <taxon>Spermatophyta</taxon>
        <taxon>Magnoliopsida</taxon>
        <taxon>eudicotyledons</taxon>
        <taxon>Gunneridae</taxon>
        <taxon>Pentapetalae</taxon>
        <taxon>asterids</taxon>
        <taxon>campanulids</taxon>
        <taxon>Asterales</taxon>
        <taxon>Asteraceae</taxon>
        <taxon>Asteroideae</taxon>
        <taxon>Anthemideae</taxon>
        <taxon>Anthemidinae</taxon>
        <taxon>Tanacetum</taxon>
    </lineage>
</organism>
<evidence type="ECO:0000259" key="2">
    <source>
        <dbReference type="Pfam" id="PF22936"/>
    </source>
</evidence>
<dbReference type="PANTHER" id="PTHR11439:SF483">
    <property type="entry name" value="PEPTIDE SYNTHASE GLIP-LIKE, PUTATIVE (AFU_ORTHOLOGUE AFUA_3G12920)-RELATED"/>
    <property type="match status" value="1"/>
</dbReference>
<evidence type="ECO:0000313" key="4">
    <source>
        <dbReference type="Proteomes" id="UP001151760"/>
    </source>
</evidence>
<dbReference type="PANTHER" id="PTHR11439">
    <property type="entry name" value="GAG-POL-RELATED RETROTRANSPOSON"/>
    <property type="match status" value="1"/>
</dbReference>
<accession>A0ABQ5BET4</accession>
<protein>
    <recommendedName>
        <fullName evidence="2">Retrovirus-related Pol polyprotein from transposon TNT 1-94-like beta-barrel domain-containing protein</fullName>
    </recommendedName>
</protein>
<reference evidence="3" key="2">
    <citation type="submission" date="2022-01" db="EMBL/GenBank/DDBJ databases">
        <authorList>
            <person name="Yamashiro T."/>
            <person name="Shiraishi A."/>
            <person name="Satake H."/>
            <person name="Nakayama K."/>
        </authorList>
    </citation>
    <scope>NUCLEOTIDE SEQUENCE</scope>
</reference>
<name>A0ABQ5BET4_9ASTR</name>
<feature type="region of interest" description="Disordered" evidence="1">
    <location>
        <begin position="282"/>
        <end position="302"/>
    </location>
</feature>
<evidence type="ECO:0000256" key="1">
    <source>
        <dbReference type="SAM" id="MobiDB-lite"/>
    </source>
</evidence>
<dbReference type="CDD" id="cd09272">
    <property type="entry name" value="RNase_HI_RT_Ty1"/>
    <property type="match status" value="1"/>
</dbReference>
<sequence>MLSKQIPGNIVKALGGKGRRKQKILSKEVVFTKADESSSVLAPEITSDLESDCDYQKPLLPLPKLIGATPSGTSETLISLSDLTLNMADLTLDTPVPKKTGPSVKVSSVYVIKKKTVKSPDVPKLCSDKKADSSTEQLLLTLMEEVKGLKRQTKILSSTPPLSSQPSGSKATKQKTWFRPCKHCGFRNHLSDDCYSKPKCSTCGSTDHLTKEHLEHAAVKKTLSKLKAQSPLKPSPKKAPIIPKLFKECKYCRFNDHHSNHCEFYPRCEVCGSIAHEPSDCPKKHPRRPRIANRQSEPTENGCSRHMTWIKQYMHIYSKESSPKVVFGDDSSGDTEGYSLVNCNGITFTRVTYVNGLKHNLINISQLCDVNYKVLFTKTQGTIYNQNDKVVLIAPRRRDVYVIDIKMENLNKVRVKELRSDNGTEFRNHKLEEFYDEKEEDLLISAISMYLGVLFIFTITRTIWENLMKKLMMDSFLATLHEDDEAISQSSTEGDAINFNENRSFPNDEFLEPRSEVTQCPGNTEYFLYIPALFLAFDVLHGFYGVSDGCKECLLEWENLKGGYDLADYASMKCPMLPPKNLGPDESGVSVNETLFRGMIGSLMYYDLAVDMISNSPHVSVLGGCQILRGKLVCWSAKKQSSVAMSLAEAEYVAAAGCYAQVLWIKSQLADFDALYDKVPIFCNNTSAIAISNNLVLHSRTKHIDIRYAKDPTEIHGIKRRQDKGLQAFMDRFKSKSSHIKRVHPVLRISAFMHGHGHLKLAKKLNDKIPKTVDEMFERVRVFIRGEVVAGLLEMVRPS</sequence>
<reference evidence="3" key="1">
    <citation type="journal article" date="2022" name="Int. J. Mol. Sci.">
        <title>Draft Genome of Tanacetum Coccineum: Genomic Comparison of Closely Related Tanacetum-Family Plants.</title>
        <authorList>
            <person name="Yamashiro T."/>
            <person name="Shiraishi A."/>
            <person name="Nakayama K."/>
            <person name="Satake H."/>
        </authorList>
    </citation>
    <scope>NUCLEOTIDE SEQUENCE</scope>
</reference>
<proteinExistence type="predicted"/>